<dbReference type="SMART" id="SM00939">
    <property type="entry name" value="PepX_C"/>
    <property type="match status" value="1"/>
</dbReference>
<dbReference type="SUPFAM" id="SSF53474">
    <property type="entry name" value="alpha/beta-Hydrolases"/>
    <property type="match status" value="1"/>
</dbReference>
<organism evidence="3 4">
    <name type="scientific">Microlunatus phosphovorus (strain ATCC 700054 / DSM 10555 / JCM 9379 / NBRC 101784 / NCIMB 13414 / VKM Ac-1990 / NM-1)</name>
    <dbReference type="NCBI Taxonomy" id="1032480"/>
    <lineage>
        <taxon>Bacteria</taxon>
        <taxon>Bacillati</taxon>
        <taxon>Actinomycetota</taxon>
        <taxon>Actinomycetes</taxon>
        <taxon>Propionibacteriales</taxon>
        <taxon>Propionibacteriaceae</taxon>
        <taxon>Microlunatus</taxon>
    </lineage>
</organism>
<dbReference type="Gene3D" id="2.60.120.260">
    <property type="entry name" value="Galactose-binding domain-like"/>
    <property type="match status" value="1"/>
</dbReference>
<reference evidence="3 4" key="1">
    <citation type="submission" date="2011-05" db="EMBL/GenBank/DDBJ databases">
        <title>Whole genome sequence of Microlunatus phosphovorus NM-1.</title>
        <authorList>
            <person name="Hosoyama A."/>
            <person name="Sasaki K."/>
            <person name="Harada T."/>
            <person name="Igarashi R."/>
            <person name="Kawakoshi A."/>
            <person name="Sasagawa M."/>
            <person name="Fukada J."/>
            <person name="Nakamura S."/>
            <person name="Katano Y."/>
            <person name="Hanada S."/>
            <person name="Kamagata Y."/>
            <person name="Nakamura N."/>
            <person name="Yamazaki S."/>
            <person name="Fujita N."/>
        </authorList>
    </citation>
    <scope>NUCLEOTIDE SEQUENCE [LARGE SCALE GENOMIC DNA]</scope>
    <source>
        <strain evidence="4">ATCC 700054 / DSM 10555 / JCM 9379 / NBRC 101784 / NCIMB 13414 / VKM Ac-1990 / NM-1</strain>
    </source>
</reference>
<proteinExistence type="predicted"/>
<accession>F5XEA5</accession>
<dbReference type="Pfam" id="PF08530">
    <property type="entry name" value="PepX_C"/>
    <property type="match status" value="1"/>
</dbReference>
<protein>
    <submittedName>
        <fullName evidence="3">Hydrolase</fullName>
    </submittedName>
</protein>
<dbReference type="InterPro" id="IPR005674">
    <property type="entry name" value="CocE/Ser_esterase"/>
</dbReference>
<evidence type="ECO:0000259" key="2">
    <source>
        <dbReference type="SMART" id="SM00939"/>
    </source>
</evidence>
<dbReference type="Gene3D" id="1.10.3020.10">
    <property type="entry name" value="alpha-amino acid ester hydrolase ( Helical cap domain)"/>
    <property type="match status" value="1"/>
</dbReference>
<sequence length="553" mass="60627">MNTQSRPSARPRTRRRRVLDGATDRIFKLPPGEREYTVTDGVPVPMRDGVQLLTDIYTPVGPPSGTLLIRTPYGRSSLISSLTARSYAAHGYRVVNQSCRGTFGSGGDFEPFRHEIDDGADTVAWLRTQPWFDGRFALCGASYLGYTAWAIMVDPPPELACAVIAVTAHDNHWVAHGGGAFSLEQLLSLFDGFGHIEGGMVGGLLRGVTARRRLRPGFEELPLVDAEETVLAGSTMPYRAWLTAADPEDPVWQPMRLTQALERVSVPVLLQEGWQDRFVAQMIEQYACLRRRGVEVGLTIGPWTHVEVATKGLGVVTQDALDWLAEHLARTESGRRSSPVRLYVTGAEEWRELPDWPPPATERVLYLQAHGELGENPPDSAVGPSMFTYDPTNPTPAVGGQVINPAIGGRRDNRKLDQRVDVLTFTGPPLSEPLEVIGTPYVELVHHSTNPYADLFVRLCEVQPSGRSINLSDGFRRLTPGNADGLVRIELDALAHRFVPGTRIRLQISGGAHPRYARNLGTDEDPATGTRLVPSHRTISHGDGGCSRVILPS</sequence>
<dbReference type="HOGENOM" id="CLU_015590_5_2_11"/>
<dbReference type="InterPro" id="IPR013736">
    <property type="entry name" value="Xaa-Pro_dipept_C"/>
</dbReference>
<dbReference type="GO" id="GO:0008239">
    <property type="term" value="F:dipeptidyl-peptidase activity"/>
    <property type="evidence" value="ECO:0007669"/>
    <property type="project" value="InterPro"/>
</dbReference>
<dbReference type="RefSeq" id="WP_013865484.1">
    <property type="nucleotide sequence ID" value="NC_015635.1"/>
</dbReference>
<dbReference type="InterPro" id="IPR008979">
    <property type="entry name" value="Galactose-bd-like_sf"/>
</dbReference>
<dbReference type="AlphaFoldDB" id="F5XEA5"/>
<dbReference type="OrthoDB" id="5240615at2"/>
<evidence type="ECO:0000256" key="1">
    <source>
        <dbReference type="ARBA" id="ARBA00022801"/>
    </source>
</evidence>
<gene>
    <name evidence="3" type="ordered locus">MLP_46390</name>
</gene>
<dbReference type="Proteomes" id="UP000007947">
    <property type="component" value="Chromosome"/>
</dbReference>
<dbReference type="Pfam" id="PF02129">
    <property type="entry name" value="Peptidase_S15"/>
    <property type="match status" value="1"/>
</dbReference>
<dbReference type="KEGG" id="mph:MLP_46390"/>
<dbReference type="EMBL" id="AP012204">
    <property type="protein sequence ID" value="BAK37653.1"/>
    <property type="molecule type" value="Genomic_DNA"/>
</dbReference>
<dbReference type="SUPFAM" id="SSF49785">
    <property type="entry name" value="Galactose-binding domain-like"/>
    <property type="match status" value="1"/>
</dbReference>
<evidence type="ECO:0000313" key="4">
    <source>
        <dbReference type="Proteomes" id="UP000007947"/>
    </source>
</evidence>
<dbReference type="eggNOG" id="COG2936">
    <property type="taxonomic scope" value="Bacteria"/>
</dbReference>
<dbReference type="NCBIfam" id="TIGR00976">
    <property type="entry name" value="CocE_NonD"/>
    <property type="match status" value="1"/>
</dbReference>
<dbReference type="InterPro" id="IPR000383">
    <property type="entry name" value="Xaa-Pro-like_dom"/>
</dbReference>
<dbReference type="Gene3D" id="3.40.50.1820">
    <property type="entry name" value="alpha/beta hydrolase"/>
    <property type="match status" value="1"/>
</dbReference>
<feature type="domain" description="Xaa-Pro dipeptidyl-peptidase C-terminal" evidence="2">
    <location>
        <begin position="321"/>
        <end position="550"/>
    </location>
</feature>
<keyword evidence="4" id="KW-1185">Reference proteome</keyword>
<name>F5XEA5_MICPN</name>
<keyword evidence="1 3" id="KW-0378">Hydrolase</keyword>
<dbReference type="STRING" id="1032480.MLP_46390"/>
<evidence type="ECO:0000313" key="3">
    <source>
        <dbReference type="EMBL" id="BAK37653.1"/>
    </source>
</evidence>
<dbReference type="InterPro" id="IPR029058">
    <property type="entry name" value="AB_hydrolase_fold"/>
</dbReference>